<dbReference type="RefSeq" id="XP_007839500.1">
    <property type="nucleotide sequence ID" value="XM_007841309.1"/>
</dbReference>
<dbReference type="AlphaFoldDB" id="W3WPS0"/>
<dbReference type="PANTHER" id="PTHR10622">
    <property type="entry name" value="HET DOMAIN-CONTAINING PROTEIN"/>
    <property type="match status" value="1"/>
</dbReference>
<dbReference type="InParanoid" id="W3WPS0"/>
<dbReference type="KEGG" id="pfy:PFICI_12728"/>
<protein>
    <submittedName>
        <fullName evidence="3">Uncharacterized protein</fullName>
    </submittedName>
</protein>
<feature type="domain" description="DUF8212" evidence="2">
    <location>
        <begin position="323"/>
        <end position="355"/>
    </location>
</feature>
<name>W3WPS0_PESFW</name>
<evidence type="ECO:0000313" key="3">
    <source>
        <dbReference type="EMBL" id="ETS75784.1"/>
    </source>
</evidence>
<dbReference type="Proteomes" id="UP000030651">
    <property type="component" value="Unassembled WGS sequence"/>
</dbReference>
<dbReference type="OrthoDB" id="10330348at2759"/>
<evidence type="ECO:0000313" key="4">
    <source>
        <dbReference type="Proteomes" id="UP000030651"/>
    </source>
</evidence>
<dbReference type="EMBL" id="KI912118">
    <property type="protein sequence ID" value="ETS75784.1"/>
    <property type="molecule type" value="Genomic_DNA"/>
</dbReference>
<dbReference type="Pfam" id="PF26640">
    <property type="entry name" value="DUF8212"/>
    <property type="match status" value="1"/>
</dbReference>
<dbReference type="InterPro" id="IPR058525">
    <property type="entry name" value="DUF8212"/>
</dbReference>
<dbReference type="eggNOG" id="KOG4177">
    <property type="taxonomic scope" value="Eukaryota"/>
</dbReference>
<proteinExistence type="predicted"/>
<evidence type="ECO:0000259" key="1">
    <source>
        <dbReference type="Pfam" id="PF06985"/>
    </source>
</evidence>
<dbReference type="PANTHER" id="PTHR10622:SF10">
    <property type="entry name" value="HET DOMAIN-CONTAINING PROTEIN"/>
    <property type="match status" value="1"/>
</dbReference>
<reference evidence="4" key="1">
    <citation type="journal article" date="2015" name="BMC Genomics">
        <title>Genomic and transcriptomic analysis of the endophytic fungus Pestalotiopsis fici reveals its lifestyle and high potential for synthesis of natural products.</title>
        <authorList>
            <person name="Wang X."/>
            <person name="Zhang X."/>
            <person name="Liu L."/>
            <person name="Xiang M."/>
            <person name="Wang W."/>
            <person name="Sun X."/>
            <person name="Che Y."/>
            <person name="Guo L."/>
            <person name="Liu G."/>
            <person name="Guo L."/>
            <person name="Wang C."/>
            <person name="Yin W.B."/>
            <person name="Stadler M."/>
            <person name="Zhang X."/>
            <person name="Liu X."/>
        </authorList>
    </citation>
    <scope>NUCLEOTIDE SEQUENCE [LARGE SCALE GENOMIC DNA]</scope>
    <source>
        <strain evidence="4">W106-1 / CGMCC3.15140</strain>
    </source>
</reference>
<sequence>MFVVRRYEARLWRMTAALVAPSKRYLSASTCRQIRLIDVNTLELKEFQGLEIPPYSILSHTWGPSEVNLQEWRQPNAVVQQKAGYQKIMRACEIASYRGYEYLWCDTNCIDKASSSELSEAINSMFAWYQQASDAFAYLVDVEPFSAAFVERLAAVEQHLKVEQGQENFEFLLKYFNMEISEERAATELGEDDTDPASTRSSGYLNYADARQAHTFDVQSLENSRWFTRSWTLQELLAPKSLTLYARDWTPIAGKQALSPILSVVTGIDEDCIKGKTPISQYSISHRLSWAAGREATREEDVAYSLLGLCDINMPLLYGEGTKAFRRLQQEIIQTSADESIFAWEPPITVLKQNNTEIMPLLAPSPSVFRSTTLSSKAARPSGMPYFPTNAGLSINLPILRTYKKDLFFAGLNCGPSDNQQTWLPLTLQGPDGHNQYARIRSSRGGIILPRQQHSIQEREALLIHDFNWKFHDPRFPIRPDIDFKETFKGLTDTLQQHDDVKFLIMFPDTGPTHRISNVAATTACFWAEEHSLFSMSKSSMPPGLGKNTKTEYAVLMFEPSNEQSETTLPFALSFRLDFSQDQLNSVSGMAVTEVDLQSIKQVRNQTLLENAMCYMSSRSQFDMLCNASFPNVHSISHQDLQKSIKQGESYGGESRSNFIAPRAMLGSSHKNPHLIPVVVQFSQLGLSFQSFRY</sequence>
<dbReference type="InterPro" id="IPR010730">
    <property type="entry name" value="HET"/>
</dbReference>
<gene>
    <name evidence="3" type="ORF">PFICI_12728</name>
</gene>
<evidence type="ECO:0000259" key="2">
    <source>
        <dbReference type="Pfam" id="PF26640"/>
    </source>
</evidence>
<accession>W3WPS0</accession>
<dbReference type="Pfam" id="PF06985">
    <property type="entry name" value="HET"/>
    <property type="match status" value="1"/>
</dbReference>
<keyword evidence="4" id="KW-1185">Reference proteome</keyword>
<organism evidence="3 4">
    <name type="scientific">Pestalotiopsis fici (strain W106-1 / CGMCC3.15140)</name>
    <dbReference type="NCBI Taxonomy" id="1229662"/>
    <lineage>
        <taxon>Eukaryota</taxon>
        <taxon>Fungi</taxon>
        <taxon>Dikarya</taxon>
        <taxon>Ascomycota</taxon>
        <taxon>Pezizomycotina</taxon>
        <taxon>Sordariomycetes</taxon>
        <taxon>Xylariomycetidae</taxon>
        <taxon>Amphisphaeriales</taxon>
        <taxon>Sporocadaceae</taxon>
        <taxon>Pestalotiopsis</taxon>
    </lineage>
</organism>
<feature type="domain" description="Heterokaryon incompatibility" evidence="1">
    <location>
        <begin position="55"/>
        <end position="235"/>
    </location>
</feature>
<dbReference type="HOGENOM" id="CLU_396942_0_0_1"/>
<dbReference type="GeneID" id="19277741"/>
<dbReference type="STRING" id="1229662.W3WPS0"/>